<dbReference type="Pfam" id="PF07690">
    <property type="entry name" value="MFS_1"/>
    <property type="match status" value="1"/>
</dbReference>
<dbReference type="InterPro" id="IPR036259">
    <property type="entry name" value="MFS_trans_sf"/>
</dbReference>
<evidence type="ECO:0000256" key="4">
    <source>
        <dbReference type="ARBA" id="ARBA00022989"/>
    </source>
</evidence>
<feature type="transmembrane region" description="Helical" evidence="6">
    <location>
        <begin position="58"/>
        <end position="78"/>
    </location>
</feature>
<dbReference type="EMBL" id="BAAAUV010000001">
    <property type="protein sequence ID" value="GAA3193374.1"/>
    <property type="molecule type" value="Genomic_DNA"/>
</dbReference>
<feature type="transmembrane region" description="Helical" evidence="6">
    <location>
        <begin position="160"/>
        <end position="180"/>
    </location>
</feature>
<feature type="transmembrane region" description="Helical" evidence="6">
    <location>
        <begin position="261"/>
        <end position="281"/>
    </location>
</feature>
<comment type="caution">
    <text evidence="7">The sequence shown here is derived from an EMBL/GenBank/DDBJ whole genome shotgun (WGS) entry which is preliminary data.</text>
</comment>
<sequence>MTAVIDCAKPLATPPTLWTRDFSLYFGARSVSLLGDAMMQVAAALAVGAIYGVSGVGYVLASFTTPFVLFILFGGVFADRIGARAMMVGADVVRIVTQGVVAVAFFTGTPSLWLLLTCSFLAGTAAAMFQPGVNGMVPLVARDPQRANATLKIADAAAQLAGPVIAGVVMTMSSAGVVYSLNAGTYAFSALCLALLRPVSAGARTERSSVLLDLRRGWSEFRSRTWMCAVIVIWMFFGLLVFGPYIPLGSRLIGERLGDAAYGWAMAGLGTGTVLGGLVAIRFRPSRPLAAGAVAMIGFGFIPLSAALELPLPLLMAGHLVGGAAWAFWAVMWSTSVQTQVAPDVINRVTAYEMAGSVSGVAVGQALVGPVADVVNARDLLFVSAGVSFAVCAALLLTPSVRRLRGIRPSGPEMVQDLGVGQ</sequence>
<feature type="transmembrane region" description="Helical" evidence="6">
    <location>
        <begin position="288"/>
        <end position="308"/>
    </location>
</feature>
<feature type="transmembrane region" description="Helical" evidence="6">
    <location>
        <begin position="380"/>
        <end position="398"/>
    </location>
</feature>
<evidence type="ECO:0000313" key="8">
    <source>
        <dbReference type="Proteomes" id="UP001501237"/>
    </source>
</evidence>
<keyword evidence="2" id="KW-1003">Cell membrane</keyword>
<feature type="transmembrane region" description="Helical" evidence="6">
    <location>
        <begin position="314"/>
        <end position="333"/>
    </location>
</feature>
<dbReference type="PANTHER" id="PTHR23513:SF11">
    <property type="entry name" value="STAPHYLOFERRIN A TRANSPORTER"/>
    <property type="match status" value="1"/>
</dbReference>
<organism evidence="7 8">
    <name type="scientific">Actinocorallia longicatena</name>
    <dbReference type="NCBI Taxonomy" id="111803"/>
    <lineage>
        <taxon>Bacteria</taxon>
        <taxon>Bacillati</taxon>
        <taxon>Actinomycetota</taxon>
        <taxon>Actinomycetes</taxon>
        <taxon>Streptosporangiales</taxon>
        <taxon>Thermomonosporaceae</taxon>
        <taxon>Actinocorallia</taxon>
    </lineage>
</organism>
<evidence type="ECO:0000256" key="5">
    <source>
        <dbReference type="ARBA" id="ARBA00023136"/>
    </source>
</evidence>
<dbReference type="InterPro" id="IPR011701">
    <property type="entry name" value="MFS"/>
</dbReference>
<dbReference type="SUPFAM" id="SSF103473">
    <property type="entry name" value="MFS general substrate transporter"/>
    <property type="match status" value="1"/>
</dbReference>
<feature type="transmembrane region" description="Helical" evidence="6">
    <location>
        <begin position="345"/>
        <end position="368"/>
    </location>
</feature>
<evidence type="ECO:0000256" key="2">
    <source>
        <dbReference type="ARBA" id="ARBA00022475"/>
    </source>
</evidence>
<evidence type="ECO:0000256" key="3">
    <source>
        <dbReference type="ARBA" id="ARBA00022692"/>
    </source>
</evidence>
<dbReference type="CDD" id="cd06173">
    <property type="entry name" value="MFS_MefA_like"/>
    <property type="match status" value="1"/>
</dbReference>
<dbReference type="RefSeq" id="WP_344821262.1">
    <property type="nucleotide sequence ID" value="NZ_BAAAUV010000001.1"/>
</dbReference>
<feature type="transmembrane region" description="Helical" evidence="6">
    <location>
        <begin position="226"/>
        <end position="246"/>
    </location>
</feature>
<dbReference type="Gene3D" id="1.20.1250.20">
    <property type="entry name" value="MFS general substrate transporter like domains"/>
    <property type="match status" value="1"/>
</dbReference>
<evidence type="ECO:0000256" key="6">
    <source>
        <dbReference type="SAM" id="Phobius"/>
    </source>
</evidence>
<keyword evidence="4 6" id="KW-1133">Transmembrane helix</keyword>
<protein>
    <submittedName>
        <fullName evidence="7">MFS transporter</fullName>
    </submittedName>
</protein>
<accession>A0ABP6Q1S3</accession>
<evidence type="ECO:0000256" key="1">
    <source>
        <dbReference type="ARBA" id="ARBA00004651"/>
    </source>
</evidence>
<comment type="subcellular location">
    <subcellularLocation>
        <location evidence="1">Cell membrane</location>
        <topology evidence="1">Multi-pass membrane protein</topology>
    </subcellularLocation>
</comment>
<dbReference type="PANTHER" id="PTHR23513">
    <property type="entry name" value="INTEGRAL MEMBRANE EFFLUX PROTEIN-RELATED"/>
    <property type="match status" value="1"/>
</dbReference>
<keyword evidence="8" id="KW-1185">Reference proteome</keyword>
<gene>
    <name evidence="7" type="ORF">GCM10010468_02630</name>
</gene>
<dbReference type="Proteomes" id="UP001501237">
    <property type="component" value="Unassembled WGS sequence"/>
</dbReference>
<evidence type="ECO:0000313" key="7">
    <source>
        <dbReference type="EMBL" id="GAA3193374.1"/>
    </source>
</evidence>
<feature type="transmembrane region" description="Helical" evidence="6">
    <location>
        <begin position="33"/>
        <end position="52"/>
    </location>
</feature>
<proteinExistence type="predicted"/>
<name>A0ABP6Q1S3_9ACTN</name>
<keyword evidence="3 6" id="KW-0812">Transmembrane</keyword>
<keyword evidence="5 6" id="KW-0472">Membrane</keyword>
<reference evidence="8" key="1">
    <citation type="journal article" date="2019" name="Int. J. Syst. Evol. Microbiol.">
        <title>The Global Catalogue of Microorganisms (GCM) 10K type strain sequencing project: providing services to taxonomists for standard genome sequencing and annotation.</title>
        <authorList>
            <consortium name="The Broad Institute Genomics Platform"/>
            <consortium name="The Broad Institute Genome Sequencing Center for Infectious Disease"/>
            <person name="Wu L."/>
            <person name="Ma J."/>
        </authorList>
    </citation>
    <scope>NUCLEOTIDE SEQUENCE [LARGE SCALE GENOMIC DNA]</scope>
    <source>
        <strain evidence="8">JCM 9377</strain>
    </source>
</reference>